<evidence type="ECO:0000313" key="1">
    <source>
        <dbReference type="EMBL" id="KAH3842062.1"/>
    </source>
</evidence>
<reference evidence="1" key="2">
    <citation type="submission" date="2020-11" db="EMBL/GenBank/DDBJ databases">
        <authorList>
            <person name="McCartney M.A."/>
            <person name="Auch B."/>
            <person name="Kono T."/>
            <person name="Mallez S."/>
            <person name="Becker A."/>
            <person name="Gohl D.M."/>
            <person name="Silverstein K.A.T."/>
            <person name="Koren S."/>
            <person name="Bechman K.B."/>
            <person name="Herman A."/>
            <person name="Abrahante J.E."/>
            <person name="Garbe J."/>
        </authorList>
    </citation>
    <scope>NUCLEOTIDE SEQUENCE</scope>
    <source>
        <strain evidence="1">Duluth1</strain>
        <tissue evidence="1">Whole animal</tissue>
    </source>
</reference>
<accession>A0A9D4KLE0</accession>
<proteinExistence type="predicted"/>
<evidence type="ECO:0000313" key="2">
    <source>
        <dbReference type="Proteomes" id="UP000828390"/>
    </source>
</evidence>
<dbReference type="Proteomes" id="UP000828390">
    <property type="component" value="Unassembled WGS sequence"/>
</dbReference>
<dbReference type="EMBL" id="JAIWYP010000004">
    <property type="protein sequence ID" value="KAH3842062.1"/>
    <property type="molecule type" value="Genomic_DNA"/>
</dbReference>
<dbReference type="AlphaFoldDB" id="A0A9D4KLE0"/>
<sequence>MQLIQESIDNVEMNENVTSQEEFDSEFDELILKISSAFMTKKLQEKKAQLKKDEQHVEEISSEEEYVRISGYSVVVVSIRYIDSVLDFNTI</sequence>
<reference evidence="1" key="1">
    <citation type="journal article" date="2019" name="bioRxiv">
        <title>The Genome of the Zebra Mussel, Dreissena polymorpha: A Resource for Invasive Species Research.</title>
        <authorList>
            <person name="McCartney M.A."/>
            <person name="Auch B."/>
            <person name="Kono T."/>
            <person name="Mallez S."/>
            <person name="Zhang Y."/>
            <person name="Obille A."/>
            <person name="Becker A."/>
            <person name="Abrahante J.E."/>
            <person name="Garbe J."/>
            <person name="Badalamenti J.P."/>
            <person name="Herman A."/>
            <person name="Mangelson H."/>
            <person name="Liachko I."/>
            <person name="Sullivan S."/>
            <person name="Sone E.D."/>
            <person name="Koren S."/>
            <person name="Silverstein K.A.T."/>
            <person name="Beckman K.B."/>
            <person name="Gohl D.M."/>
        </authorList>
    </citation>
    <scope>NUCLEOTIDE SEQUENCE</scope>
    <source>
        <strain evidence="1">Duluth1</strain>
        <tissue evidence="1">Whole animal</tissue>
    </source>
</reference>
<comment type="caution">
    <text evidence="1">The sequence shown here is derived from an EMBL/GenBank/DDBJ whole genome shotgun (WGS) entry which is preliminary data.</text>
</comment>
<gene>
    <name evidence="1" type="ORF">DPMN_115550</name>
</gene>
<name>A0A9D4KLE0_DREPO</name>
<organism evidence="1 2">
    <name type="scientific">Dreissena polymorpha</name>
    <name type="common">Zebra mussel</name>
    <name type="synonym">Mytilus polymorpha</name>
    <dbReference type="NCBI Taxonomy" id="45954"/>
    <lineage>
        <taxon>Eukaryota</taxon>
        <taxon>Metazoa</taxon>
        <taxon>Spiralia</taxon>
        <taxon>Lophotrochozoa</taxon>
        <taxon>Mollusca</taxon>
        <taxon>Bivalvia</taxon>
        <taxon>Autobranchia</taxon>
        <taxon>Heteroconchia</taxon>
        <taxon>Euheterodonta</taxon>
        <taxon>Imparidentia</taxon>
        <taxon>Neoheterodontei</taxon>
        <taxon>Myida</taxon>
        <taxon>Dreissenoidea</taxon>
        <taxon>Dreissenidae</taxon>
        <taxon>Dreissena</taxon>
    </lineage>
</organism>
<keyword evidence="2" id="KW-1185">Reference proteome</keyword>
<protein>
    <submittedName>
        <fullName evidence="1">Uncharacterized protein</fullName>
    </submittedName>
</protein>